<dbReference type="SUPFAM" id="SSF53474">
    <property type="entry name" value="alpha/beta-Hydrolases"/>
    <property type="match status" value="1"/>
</dbReference>
<feature type="signal peptide" evidence="7">
    <location>
        <begin position="1"/>
        <end position="37"/>
    </location>
</feature>
<evidence type="ECO:0000313" key="9">
    <source>
        <dbReference type="Proteomes" id="UP000317303"/>
    </source>
</evidence>
<comment type="similarity">
    <text evidence="2">Belongs to the mycobacterial A85 antigen family.</text>
</comment>
<accession>A0A660CDZ3</accession>
<feature type="chain" id="PRO_5024982783" description="Acyl-CoA:diacylglycerol acyltransferase" evidence="7">
    <location>
        <begin position="38"/>
        <end position="294"/>
    </location>
</feature>
<keyword evidence="8" id="KW-0378">Hydrolase</keyword>
<dbReference type="GO" id="GO:0050348">
    <property type="term" value="F:trehalose O-mycolyltransferase activity"/>
    <property type="evidence" value="ECO:0007669"/>
    <property type="project" value="UniProtKB-EC"/>
</dbReference>
<evidence type="ECO:0000256" key="7">
    <source>
        <dbReference type="SAM" id="SignalP"/>
    </source>
</evidence>
<dbReference type="GO" id="GO:0016787">
    <property type="term" value="F:hydrolase activity"/>
    <property type="evidence" value="ECO:0007669"/>
    <property type="project" value="UniProtKB-KW"/>
</dbReference>
<evidence type="ECO:0000313" key="8">
    <source>
        <dbReference type="EMBL" id="TWH20137.1"/>
    </source>
</evidence>
<comment type="caution">
    <text evidence="8">The sequence shown here is derived from an EMBL/GenBank/DDBJ whole genome shotgun (WGS) entry which is preliminary data.</text>
</comment>
<dbReference type="InterPro" id="IPR006311">
    <property type="entry name" value="TAT_signal"/>
</dbReference>
<dbReference type="GO" id="GO:0004144">
    <property type="term" value="F:diacylglycerol O-acyltransferase activity"/>
    <property type="evidence" value="ECO:0007669"/>
    <property type="project" value="UniProtKB-EC"/>
</dbReference>
<dbReference type="Proteomes" id="UP000317303">
    <property type="component" value="Unassembled WGS sequence"/>
</dbReference>
<evidence type="ECO:0000256" key="1">
    <source>
        <dbReference type="ARBA" id="ARBA00000697"/>
    </source>
</evidence>
<dbReference type="InterPro" id="IPR029058">
    <property type="entry name" value="AB_hydrolase_fold"/>
</dbReference>
<keyword evidence="7" id="KW-0732">Signal</keyword>
<reference evidence="8 9" key="1">
    <citation type="submission" date="2019-07" db="EMBL/GenBank/DDBJ databases">
        <title>R&amp;d 2014.</title>
        <authorList>
            <person name="Klenk H.-P."/>
        </authorList>
    </citation>
    <scope>NUCLEOTIDE SEQUENCE [LARGE SCALE GENOMIC DNA]</scope>
    <source>
        <strain evidence="8 9">DSM 43194</strain>
    </source>
</reference>
<dbReference type="InterPro" id="IPR000801">
    <property type="entry name" value="Esterase-like"/>
</dbReference>
<name>A0A660CDZ3_9PSEU</name>
<dbReference type="Gene3D" id="3.40.50.1820">
    <property type="entry name" value="alpha/beta hydrolase"/>
    <property type="match status" value="1"/>
</dbReference>
<organism evidence="8 9">
    <name type="scientific">Prauserella rugosa</name>
    <dbReference type="NCBI Taxonomy" id="43354"/>
    <lineage>
        <taxon>Bacteria</taxon>
        <taxon>Bacillati</taxon>
        <taxon>Actinomycetota</taxon>
        <taxon>Actinomycetes</taxon>
        <taxon>Pseudonocardiales</taxon>
        <taxon>Pseudonocardiaceae</taxon>
        <taxon>Prauserella</taxon>
    </lineage>
</organism>
<evidence type="ECO:0000256" key="5">
    <source>
        <dbReference type="ARBA" id="ARBA00032572"/>
    </source>
</evidence>
<dbReference type="PROSITE" id="PS51318">
    <property type="entry name" value="TAT"/>
    <property type="match status" value="1"/>
</dbReference>
<proteinExistence type="inferred from homology"/>
<sequence length="294" mass="31518">MPRHRAAASPSRRSFLLGGTAALATAGFATLCGSSSAQGTLTRITPDIHSEQVYSRARGQHVHMVLMLPSAVPSRHLPMVVQLHARGGTARRSSPNGLVPHLAQEVAAGTVRPFGVVAVDGGEYSYWHESTPGDDPMAMLLDELPGWLAERGLGGLDGQPFAVTGTSMGGFGALVYTRFRHERGNPVTAAGVVAPALMTEWSEMEERDAFRNADEWAELDPLRNVDALGDAALGVWCGTSDWFVDGTRRFVRKARPDVVYFGEGGHTGDFYTGVVPDVVRFLGGHAPNLDELRS</sequence>
<gene>
    <name evidence="8" type="ORF">JD82_01977</name>
</gene>
<evidence type="ECO:0000256" key="4">
    <source>
        <dbReference type="ARBA" id="ARBA00013244"/>
    </source>
</evidence>
<comment type="catalytic activity">
    <reaction evidence="6">
        <text>an acyl-CoA + a 1,2-diacyl-sn-glycerol = a triacyl-sn-glycerol + CoA</text>
        <dbReference type="Rhea" id="RHEA:10868"/>
        <dbReference type="ChEBI" id="CHEBI:17815"/>
        <dbReference type="ChEBI" id="CHEBI:57287"/>
        <dbReference type="ChEBI" id="CHEBI:58342"/>
        <dbReference type="ChEBI" id="CHEBI:64615"/>
        <dbReference type="EC" id="2.3.1.20"/>
    </reaction>
</comment>
<evidence type="ECO:0000256" key="3">
    <source>
        <dbReference type="ARBA" id="ARBA00012820"/>
    </source>
</evidence>
<dbReference type="EC" id="2.3.1.20" evidence="4"/>
<dbReference type="EC" id="2.3.1.122" evidence="3"/>
<evidence type="ECO:0000256" key="2">
    <source>
        <dbReference type="ARBA" id="ARBA00005874"/>
    </source>
</evidence>
<dbReference type="Pfam" id="PF00756">
    <property type="entry name" value="Esterase"/>
    <property type="match status" value="1"/>
</dbReference>
<comment type="catalytic activity">
    <reaction evidence="1">
        <text>2 alpha,alpha'-trehalose 6-mycolate = alpha,alpha'-trehalose 6,6'-bismycolate + alpha,alpha-trehalose</text>
        <dbReference type="Rhea" id="RHEA:23472"/>
        <dbReference type="ChEBI" id="CHEBI:16551"/>
        <dbReference type="ChEBI" id="CHEBI:18195"/>
        <dbReference type="ChEBI" id="CHEBI:18234"/>
        <dbReference type="EC" id="2.3.1.122"/>
    </reaction>
</comment>
<keyword evidence="9" id="KW-1185">Reference proteome</keyword>
<dbReference type="AlphaFoldDB" id="A0A660CDZ3"/>
<protein>
    <recommendedName>
        <fullName evidence="5">Acyl-CoA:diacylglycerol acyltransferase</fullName>
        <ecNumber evidence="3">2.3.1.122</ecNumber>
        <ecNumber evidence="4">2.3.1.20</ecNumber>
    </recommendedName>
</protein>
<dbReference type="RefSeq" id="WP_030531011.1">
    <property type="nucleotide sequence ID" value="NZ_JOIJ01000003.1"/>
</dbReference>
<dbReference type="EMBL" id="VLJV01000001">
    <property type="protein sequence ID" value="TWH20137.1"/>
    <property type="molecule type" value="Genomic_DNA"/>
</dbReference>
<dbReference type="OrthoDB" id="3210113at2"/>
<evidence type="ECO:0000256" key="6">
    <source>
        <dbReference type="ARBA" id="ARBA00048109"/>
    </source>
</evidence>